<feature type="region of interest" description="Disordered" evidence="1">
    <location>
        <begin position="1"/>
        <end position="20"/>
    </location>
</feature>
<dbReference type="EMBL" id="GBRH01283360">
    <property type="protein sequence ID" value="JAD14535.1"/>
    <property type="molecule type" value="Transcribed_RNA"/>
</dbReference>
<accession>A0A0A8XPS0</accession>
<name>A0A0A8XPS0_ARUDO</name>
<proteinExistence type="predicted"/>
<reference evidence="2" key="2">
    <citation type="journal article" date="2015" name="Data Brief">
        <title>Shoot transcriptome of the giant reed, Arundo donax.</title>
        <authorList>
            <person name="Barrero R.A."/>
            <person name="Guerrero F.D."/>
            <person name="Moolhuijzen P."/>
            <person name="Goolsby J.A."/>
            <person name="Tidwell J."/>
            <person name="Bellgard S.E."/>
            <person name="Bellgard M.I."/>
        </authorList>
    </citation>
    <scope>NUCLEOTIDE SEQUENCE</scope>
    <source>
        <tissue evidence="2">Shoot tissue taken approximately 20 cm above the soil surface</tissue>
    </source>
</reference>
<evidence type="ECO:0000256" key="1">
    <source>
        <dbReference type="SAM" id="MobiDB-lite"/>
    </source>
</evidence>
<organism evidence="2">
    <name type="scientific">Arundo donax</name>
    <name type="common">Giant reed</name>
    <name type="synonym">Donax arundinaceus</name>
    <dbReference type="NCBI Taxonomy" id="35708"/>
    <lineage>
        <taxon>Eukaryota</taxon>
        <taxon>Viridiplantae</taxon>
        <taxon>Streptophyta</taxon>
        <taxon>Embryophyta</taxon>
        <taxon>Tracheophyta</taxon>
        <taxon>Spermatophyta</taxon>
        <taxon>Magnoliopsida</taxon>
        <taxon>Liliopsida</taxon>
        <taxon>Poales</taxon>
        <taxon>Poaceae</taxon>
        <taxon>PACMAD clade</taxon>
        <taxon>Arundinoideae</taxon>
        <taxon>Arundineae</taxon>
        <taxon>Arundo</taxon>
    </lineage>
</organism>
<reference evidence="2" key="1">
    <citation type="submission" date="2014-09" db="EMBL/GenBank/DDBJ databases">
        <authorList>
            <person name="Magalhaes I.L.F."/>
            <person name="Oliveira U."/>
            <person name="Santos F.R."/>
            <person name="Vidigal T.H.D.A."/>
            <person name="Brescovit A.D."/>
            <person name="Santos A.J."/>
        </authorList>
    </citation>
    <scope>NUCLEOTIDE SEQUENCE</scope>
    <source>
        <tissue evidence="2">Shoot tissue taken approximately 20 cm above the soil surface</tissue>
    </source>
</reference>
<dbReference type="AlphaFoldDB" id="A0A0A8XPS0"/>
<protein>
    <submittedName>
        <fullName evidence="2">Uncharacterized protein</fullName>
    </submittedName>
</protein>
<sequence>MVPAAVRSSDRPVSKGMLPLHGEMQTPRRAALVWD</sequence>
<evidence type="ECO:0000313" key="2">
    <source>
        <dbReference type="EMBL" id="JAD14535.1"/>
    </source>
</evidence>